<dbReference type="InterPro" id="IPR002312">
    <property type="entry name" value="Asp/Asn-tRNA-synth_IIb"/>
</dbReference>
<dbReference type="InterPro" id="IPR004365">
    <property type="entry name" value="NA-bd_OB_tRNA"/>
</dbReference>
<dbReference type="SUPFAM" id="SSF50249">
    <property type="entry name" value="Nucleic acid-binding proteins"/>
    <property type="match status" value="1"/>
</dbReference>
<dbReference type="NCBIfam" id="TIGR00457">
    <property type="entry name" value="asnS"/>
    <property type="match status" value="1"/>
</dbReference>
<dbReference type="Gene3D" id="2.40.50.140">
    <property type="entry name" value="Nucleic acid-binding proteins"/>
    <property type="match status" value="1"/>
</dbReference>
<protein>
    <recommendedName>
        <fullName evidence="9">Asparagine--tRNA ligase, mitochondrial</fullName>
        <ecNumber evidence="2">6.1.1.22</ecNumber>
    </recommendedName>
    <alternativeName>
        <fullName evidence="8">Asparaginyl-tRNA synthetase</fullName>
    </alternativeName>
</protein>
<dbReference type="PRINTS" id="PR01042">
    <property type="entry name" value="TRNASYNTHASP"/>
</dbReference>
<evidence type="ECO:0000256" key="5">
    <source>
        <dbReference type="ARBA" id="ARBA00022840"/>
    </source>
</evidence>
<keyword evidence="10" id="KW-0175">Coiled coil</keyword>
<feature type="domain" description="Aminoacyl-transfer RNA synthetases class-II family profile" evidence="11">
    <location>
        <begin position="174"/>
        <end position="499"/>
    </location>
</feature>
<dbReference type="Proteomes" id="UP001360560">
    <property type="component" value="Unassembled WGS sequence"/>
</dbReference>
<organism evidence="12 13">
    <name type="scientific">Saccharomycopsis crataegensis</name>
    <dbReference type="NCBI Taxonomy" id="43959"/>
    <lineage>
        <taxon>Eukaryota</taxon>
        <taxon>Fungi</taxon>
        <taxon>Dikarya</taxon>
        <taxon>Ascomycota</taxon>
        <taxon>Saccharomycotina</taxon>
        <taxon>Saccharomycetes</taxon>
        <taxon>Saccharomycopsidaceae</taxon>
        <taxon>Saccharomycopsis</taxon>
    </lineage>
</organism>
<comment type="caution">
    <text evidence="12">The sequence shown here is derived from an EMBL/GenBank/DDBJ whole genome shotgun (WGS) entry which is preliminary data.</text>
</comment>
<evidence type="ECO:0000256" key="9">
    <source>
        <dbReference type="ARBA" id="ARBA00068798"/>
    </source>
</evidence>
<dbReference type="Pfam" id="PF00152">
    <property type="entry name" value="tRNA-synt_2"/>
    <property type="match status" value="1"/>
</dbReference>
<dbReference type="GO" id="GO:0005739">
    <property type="term" value="C:mitochondrion"/>
    <property type="evidence" value="ECO:0007669"/>
    <property type="project" value="TreeGrafter"/>
</dbReference>
<evidence type="ECO:0000313" key="12">
    <source>
        <dbReference type="EMBL" id="GMM33157.1"/>
    </source>
</evidence>
<dbReference type="GO" id="GO:0005524">
    <property type="term" value="F:ATP binding"/>
    <property type="evidence" value="ECO:0007669"/>
    <property type="project" value="UniProtKB-KW"/>
</dbReference>
<dbReference type="InterPro" id="IPR006195">
    <property type="entry name" value="aa-tRNA-synth_II"/>
</dbReference>
<dbReference type="InterPro" id="IPR012340">
    <property type="entry name" value="NA-bd_OB-fold"/>
</dbReference>
<evidence type="ECO:0000256" key="8">
    <source>
        <dbReference type="ARBA" id="ARBA00029886"/>
    </source>
</evidence>
<dbReference type="PANTHER" id="PTHR22594:SF34">
    <property type="entry name" value="ASPARAGINE--TRNA LIGASE, MITOCHONDRIAL-RELATED"/>
    <property type="match status" value="1"/>
</dbReference>
<feature type="coiled-coil region" evidence="10">
    <location>
        <begin position="318"/>
        <end position="345"/>
    </location>
</feature>
<comment type="similarity">
    <text evidence="1">Belongs to the class-II aminoacyl-tRNA synthetase family.</text>
</comment>
<keyword evidence="13" id="KW-1185">Reference proteome</keyword>
<dbReference type="InterPro" id="IPR004364">
    <property type="entry name" value="Aa-tRNA-synt_II"/>
</dbReference>
<reference evidence="12 13" key="1">
    <citation type="journal article" date="2023" name="Elife">
        <title>Identification of key yeast species and microbe-microbe interactions impacting larval growth of Drosophila in the wild.</title>
        <authorList>
            <person name="Mure A."/>
            <person name="Sugiura Y."/>
            <person name="Maeda R."/>
            <person name="Honda K."/>
            <person name="Sakurai N."/>
            <person name="Takahashi Y."/>
            <person name="Watada M."/>
            <person name="Katoh T."/>
            <person name="Gotoh A."/>
            <person name="Gotoh Y."/>
            <person name="Taniguchi I."/>
            <person name="Nakamura K."/>
            <person name="Hayashi T."/>
            <person name="Katayama T."/>
            <person name="Uemura T."/>
            <person name="Hattori Y."/>
        </authorList>
    </citation>
    <scope>NUCLEOTIDE SEQUENCE [LARGE SCALE GENOMIC DNA]</scope>
    <source>
        <strain evidence="12 13">SC-9</strain>
    </source>
</reference>
<accession>A0AAV5QET0</accession>
<dbReference type="GeneID" id="90071136"/>
<keyword evidence="7" id="KW-0030">Aminoacyl-tRNA synthetase</keyword>
<dbReference type="GO" id="GO:0004816">
    <property type="term" value="F:asparagine-tRNA ligase activity"/>
    <property type="evidence" value="ECO:0007669"/>
    <property type="project" value="UniProtKB-EC"/>
</dbReference>
<dbReference type="NCBIfam" id="NF003037">
    <property type="entry name" value="PRK03932.1"/>
    <property type="match status" value="1"/>
</dbReference>
<keyword evidence="3 12" id="KW-0436">Ligase</keyword>
<dbReference type="SUPFAM" id="SSF55681">
    <property type="entry name" value="Class II aaRS and biotin synthetases"/>
    <property type="match status" value="1"/>
</dbReference>
<proteinExistence type="inferred from homology"/>
<dbReference type="InterPro" id="IPR004522">
    <property type="entry name" value="Asn-tRNA-ligase"/>
</dbReference>
<evidence type="ECO:0000313" key="13">
    <source>
        <dbReference type="Proteomes" id="UP001360560"/>
    </source>
</evidence>
<dbReference type="AlphaFoldDB" id="A0AAV5QET0"/>
<evidence type="ECO:0000259" key="11">
    <source>
        <dbReference type="PROSITE" id="PS50862"/>
    </source>
</evidence>
<dbReference type="GO" id="GO:0003676">
    <property type="term" value="F:nucleic acid binding"/>
    <property type="evidence" value="ECO:0007669"/>
    <property type="project" value="InterPro"/>
</dbReference>
<dbReference type="EMBL" id="BTFZ01000001">
    <property type="protein sequence ID" value="GMM33157.1"/>
    <property type="molecule type" value="Genomic_DNA"/>
</dbReference>
<evidence type="ECO:0000256" key="2">
    <source>
        <dbReference type="ARBA" id="ARBA00012816"/>
    </source>
</evidence>
<evidence type="ECO:0000256" key="3">
    <source>
        <dbReference type="ARBA" id="ARBA00022598"/>
    </source>
</evidence>
<gene>
    <name evidence="12" type="ORF">DASC09_004820</name>
</gene>
<dbReference type="FunFam" id="3.30.930.10:FF:000016">
    <property type="entry name" value="Asparagine--tRNA ligase"/>
    <property type="match status" value="1"/>
</dbReference>
<name>A0AAV5QET0_9ASCO</name>
<dbReference type="EC" id="6.1.1.22" evidence="2"/>
<dbReference type="PANTHER" id="PTHR22594">
    <property type="entry name" value="ASPARTYL/LYSYL-TRNA SYNTHETASE"/>
    <property type="match status" value="1"/>
</dbReference>
<dbReference type="GO" id="GO:0006421">
    <property type="term" value="P:asparaginyl-tRNA aminoacylation"/>
    <property type="evidence" value="ECO:0007669"/>
    <property type="project" value="InterPro"/>
</dbReference>
<evidence type="ECO:0000256" key="7">
    <source>
        <dbReference type="ARBA" id="ARBA00023146"/>
    </source>
</evidence>
<keyword evidence="6" id="KW-0648">Protein biosynthesis</keyword>
<dbReference type="Gene3D" id="3.30.930.10">
    <property type="entry name" value="Bira Bifunctional Protein, Domain 2"/>
    <property type="match status" value="1"/>
</dbReference>
<keyword evidence="5" id="KW-0067">ATP-binding</keyword>
<dbReference type="CDD" id="cd04318">
    <property type="entry name" value="EcAsnRS_like_N"/>
    <property type="match status" value="1"/>
</dbReference>
<evidence type="ECO:0000256" key="6">
    <source>
        <dbReference type="ARBA" id="ARBA00022917"/>
    </source>
</evidence>
<dbReference type="InterPro" id="IPR045864">
    <property type="entry name" value="aa-tRNA-synth_II/BPL/LPL"/>
</dbReference>
<evidence type="ECO:0000256" key="4">
    <source>
        <dbReference type="ARBA" id="ARBA00022741"/>
    </source>
</evidence>
<dbReference type="RefSeq" id="XP_064850157.1">
    <property type="nucleotide sequence ID" value="XM_064994085.1"/>
</dbReference>
<evidence type="ECO:0000256" key="10">
    <source>
        <dbReference type="SAM" id="Coils"/>
    </source>
</evidence>
<keyword evidence="4" id="KW-0547">Nucleotide-binding</keyword>
<sequence length="509" mass="57858">MKCLQLLQSRILGSCGRSRAHSPLKNYNRLSSTTTNSQAVLQKDLKSLFSNPPLENSFVQTQGWIRSVRSMKKIAFVDLSDGTTFNSIMIVTSPEIAKDLQTGSSIMAKGSWVKSKGKNQLYELSVTKPEDLQVIGNVEENYPLQKKFHTAEFIRSLPTLKFHTSKLSTVMRSRSFMEYKLQEFFQSENFIKVNPPLITGSDCEGAGELFQVESASVVAKKLANPQDKQITPFFGKNSYLTVSTQLHLEILAQSLSKVWALSPCFRAEASDTNRHLSEFWMLEAEIAFVDKVDQLTWFSERMIKHVINGILTNENGALDNLLKNSKRSKEELLEIENRLKVLQDNNKNWYQITYNEAMDLLLSSGKNDWKYLPPVRGSSLSTEHEKYLTNEVLKAPVFVTDYPKDEKAFYMKINPDNETVACYDLLFPVMGELIGGSVRESNYDVLLKEIERRQMSLPDLQWYLNLRKNGSVPHGGFGMGFERLVSFVCNIDNIKDAIPLSRSIDNCDC</sequence>
<dbReference type="Pfam" id="PF01336">
    <property type="entry name" value="tRNA_anti-codon"/>
    <property type="match status" value="1"/>
</dbReference>
<evidence type="ECO:0000256" key="1">
    <source>
        <dbReference type="ARBA" id="ARBA00008226"/>
    </source>
</evidence>
<dbReference type="PROSITE" id="PS50862">
    <property type="entry name" value="AA_TRNA_LIGASE_II"/>
    <property type="match status" value="1"/>
</dbReference>